<evidence type="ECO:0000256" key="6">
    <source>
        <dbReference type="SAM" id="Phobius"/>
    </source>
</evidence>
<reference evidence="9 10" key="1">
    <citation type="submission" date="2016-01" db="EMBL/GenBank/DDBJ databases">
        <title>Genome sequencing of Roseivirga echinicomitans KMM 6058.</title>
        <authorList>
            <person name="Selvaratnam C."/>
            <person name="Thevarajoo S."/>
            <person name="Goh K.M."/>
            <person name="Ee R."/>
            <person name="Chan K.-G."/>
            <person name="Chong C.S."/>
        </authorList>
    </citation>
    <scope>NUCLEOTIDE SEQUENCE [LARGE SCALE GENOMIC DNA]</scope>
    <source>
        <strain evidence="9 10">KMM 6058</strain>
    </source>
</reference>
<evidence type="ECO:0000256" key="3">
    <source>
        <dbReference type="ARBA" id="ARBA00022692"/>
    </source>
</evidence>
<gene>
    <name evidence="9" type="ORF">AWN68_08395</name>
</gene>
<dbReference type="GO" id="GO:0005886">
    <property type="term" value="C:plasma membrane"/>
    <property type="evidence" value="ECO:0007669"/>
    <property type="project" value="UniProtKB-SubCell"/>
</dbReference>
<proteinExistence type="predicted"/>
<feature type="transmembrane region" description="Helical" evidence="6">
    <location>
        <begin position="375"/>
        <end position="399"/>
    </location>
</feature>
<dbReference type="InterPro" id="IPR003838">
    <property type="entry name" value="ABC3_permease_C"/>
</dbReference>
<dbReference type="Pfam" id="PF02687">
    <property type="entry name" value="FtsX"/>
    <property type="match status" value="2"/>
</dbReference>
<dbReference type="PANTHER" id="PTHR30572:SF18">
    <property type="entry name" value="ABC-TYPE MACROLIDE FAMILY EXPORT SYSTEM PERMEASE COMPONENT 2"/>
    <property type="match status" value="1"/>
</dbReference>
<feature type="domain" description="ABC3 transporter permease C-terminal" evidence="7">
    <location>
        <begin position="287"/>
        <end position="401"/>
    </location>
</feature>
<dbReference type="GO" id="GO:0022857">
    <property type="term" value="F:transmembrane transporter activity"/>
    <property type="evidence" value="ECO:0007669"/>
    <property type="project" value="TreeGrafter"/>
</dbReference>
<feature type="domain" description="MacB-like periplasmic core" evidence="8">
    <location>
        <begin position="484"/>
        <end position="587"/>
    </location>
</feature>
<accession>A0A150X1W0</accession>
<dbReference type="PANTHER" id="PTHR30572">
    <property type="entry name" value="MEMBRANE COMPONENT OF TRANSPORTER-RELATED"/>
    <property type="match status" value="1"/>
</dbReference>
<evidence type="ECO:0000259" key="8">
    <source>
        <dbReference type="Pfam" id="PF12704"/>
    </source>
</evidence>
<evidence type="ECO:0000256" key="4">
    <source>
        <dbReference type="ARBA" id="ARBA00022989"/>
    </source>
</evidence>
<evidence type="ECO:0000256" key="5">
    <source>
        <dbReference type="ARBA" id="ARBA00023136"/>
    </source>
</evidence>
<dbReference type="AlphaFoldDB" id="A0A150X1W0"/>
<keyword evidence="10" id="KW-1185">Reference proteome</keyword>
<evidence type="ECO:0008006" key="11">
    <source>
        <dbReference type="Google" id="ProtNLM"/>
    </source>
</evidence>
<protein>
    <recommendedName>
        <fullName evidence="11">ABC transporter permease</fullName>
    </recommendedName>
</protein>
<feature type="domain" description="MacB-like periplasmic core" evidence="8">
    <location>
        <begin position="22"/>
        <end position="242"/>
    </location>
</feature>
<feature type="transmembrane region" description="Helical" evidence="6">
    <location>
        <begin position="20"/>
        <end position="41"/>
    </location>
</feature>
<dbReference type="Pfam" id="PF12704">
    <property type="entry name" value="MacB_PCD"/>
    <property type="match status" value="2"/>
</dbReference>
<dbReference type="Proteomes" id="UP000075615">
    <property type="component" value="Unassembled WGS sequence"/>
</dbReference>
<dbReference type="InterPro" id="IPR025857">
    <property type="entry name" value="MacB_PCD"/>
</dbReference>
<dbReference type="InterPro" id="IPR050250">
    <property type="entry name" value="Macrolide_Exporter_MacB"/>
</dbReference>
<keyword evidence="3 6" id="KW-0812">Transmembrane</keyword>
<comment type="subcellular location">
    <subcellularLocation>
        <location evidence="1">Cell membrane</location>
        <topology evidence="1">Multi-pass membrane protein</topology>
    </subcellularLocation>
</comment>
<comment type="caution">
    <text evidence="9">The sequence shown here is derived from an EMBL/GenBank/DDBJ whole genome shotgun (WGS) entry which is preliminary data.</text>
</comment>
<feature type="transmembrane region" description="Helical" evidence="6">
    <location>
        <begin position="281"/>
        <end position="301"/>
    </location>
</feature>
<dbReference type="OrthoDB" id="974363at2"/>
<feature type="domain" description="ABC3 transporter permease C-terminal" evidence="7">
    <location>
        <begin position="664"/>
        <end position="767"/>
    </location>
</feature>
<organism evidence="9 10">
    <name type="scientific">Roseivirga echinicomitans</name>
    <dbReference type="NCBI Taxonomy" id="296218"/>
    <lineage>
        <taxon>Bacteria</taxon>
        <taxon>Pseudomonadati</taxon>
        <taxon>Bacteroidota</taxon>
        <taxon>Cytophagia</taxon>
        <taxon>Cytophagales</taxon>
        <taxon>Roseivirgaceae</taxon>
        <taxon>Roseivirga</taxon>
    </lineage>
</organism>
<feature type="transmembrane region" description="Helical" evidence="6">
    <location>
        <begin position="661"/>
        <end position="685"/>
    </location>
</feature>
<evidence type="ECO:0000313" key="9">
    <source>
        <dbReference type="EMBL" id="KYG72717.1"/>
    </source>
</evidence>
<feature type="transmembrane region" description="Helical" evidence="6">
    <location>
        <begin position="420"/>
        <end position="442"/>
    </location>
</feature>
<keyword evidence="5 6" id="KW-0472">Membrane</keyword>
<feature type="transmembrane region" description="Helical" evidence="6">
    <location>
        <begin position="747"/>
        <end position="767"/>
    </location>
</feature>
<name>A0A150X1W0_9BACT</name>
<evidence type="ECO:0000256" key="1">
    <source>
        <dbReference type="ARBA" id="ARBA00004651"/>
    </source>
</evidence>
<evidence type="ECO:0000259" key="7">
    <source>
        <dbReference type="Pfam" id="PF02687"/>
    </source>
</evidence>
<dbReference type="STRING" id="296218.AWN68_08395"/>
<dbReference type="EMBL" id="LRDB01000050">
    <property type="protein sequence ID" value="KYG72717.1"/>
    <property type="molecule type" value="Genomic_DNA"/>
</dbReference>
<feature type="transmembrane region" description="Helical" evidence="6">
    <location>
        <begin position="332"/>
        <end position="355"/>
    </location>
</feature>
<feature type="transmembrane region" description="Helical" evidence="6">
    <location>
        <begin position="714"/>
        <end position="732"/>
    </location>
</feature>
<evidence type="ECO:0000313" key="10">
    <source>
        <dbReference type="Proteomes" id="UP000075615"/>
    </source>
</evidence>
<dbReference type="RefSeq" id="WP_068417139.1">
    <property type="nucleotide sequence ID" value="NZ_LRDB01000050.1"/>
</dbReference>
<evidence type="ECO:0000256" key="2">
    <source>
        <dbReference type="ARBA" id="ARBA00022475"/>
    </source>
</evidence>
<keyword evidence="4 6" id="KW-1133">Transmembrane helix</keyword>
<keyword evidence="2" id="KW-1003">Cell membrane</keyword>
<sequence>MLRNYIKVAFRNLRRNKLYASLNILGLSIGLGSFFIIYLFLQNELAYDQFHEKKDRIYRVNQAKDRGYGVELNGDLTSALAPAAKESIPEIEAFSRVSNDELDIVIQESMDSLDHVKSLAVDPGFIDFFDLDFLVGSKSSSFNTPFSILISESQALRYYGLTDVLGKVIVINEKRLLVDGVFKDLPNATSLKADIIVPIKTVDLGAKYMEGPGSWRTGLGHQTYFLIRNDASISGIEQKINDLYIENSKREDDVLSLEPLANVHYSLDTIDTIPEKTDRQYVFIFSVVAGFILLCAIFNYISLALSQSIERAKEIGIRKVTGARKSQLYKQFFFESVIHVFFSFVLGIVLVEFLLPLLENLIERRISGGVFSQPVLLLKGFVFSIIVALLCSVYPAYLSTRVKVVNILKGSNNSFSSKRLIGAISVVQIIVFVVLVCVSFTANRQMHFMRNENLGFDRENQLVIDKLPRAIKSKSVVFKNQLLKTPGVQSASYFRNLPGTQMSQAGYGDYDFMFTDYGGDLDFFETMGMTMLDGRNYVAADTAREDLVVINATLAKKLGYEEGLAAGQDLVIRNESKRIIGVVNDFHFFSKKQPIEASRFYAIRYIPSMIVLKLNGENLGQTVERINEVYRKVSGGSEASFFFLDDKIDALYKQENVMITMLNTFTVIAALVAFIGLFGIAGYSVKRRLKEMGIRKVLGAGFLSIQKTLNVSSVWKLLIAVAIAVPVVVYWMDNWLSSFAYRIEMPVFLIFGAIAVASLVIFITVSIHSVKAYLINPVEILKDE</sequence>